<reference evidence="1 2" key="1">
    <citation type="submission" date="2017-07" db="EMBL/GenBank/DDBJ databases">
        <title>Leptospira spp. isolated from tropical soils.</title>
        <authorList>
            <person name="Thibeaux R."/>
            <person name="Iraola G."/>
            <person name="Ferres I."/>
            <person name="Bierque E."/>
            <person name="Girault D."/>
            <person name="Soupe-Gilbert M.-E."/>
            <person name="Picardeau M."/>
            <person name="Goarant C."/>
        </authorList>
    </citation>
    <scope>NUCLEOTIDE SEQUENCE [LARGE SCALE GENOMIC DNA]</scope>
    <source>
        <strain evidence="1 2">FH2-C-A2</strain>
    </source>
</reference>
<evidence type="ECO:0000313" key="1">
    <source>
        <dbReference type="EMBL" id="PJZ65487.1"/>
    </source>
</evidence>
<dbReference type="AlphaFoldDB" id="A0A2M9ZAX0"/>
<evidence type="ECO:0000313" key="2">
    <source>
        <dbReference type="Proteomes" id="UP000231912"/>
    </source>
</evidence>
<dbReference type="Proteomes" id="UP000231912">
    <property type="component" value="Unassembled WGS sequence"/>
</dbReference>
<comment type="caution">
    <text evidence="1">The sequence shown here is derived from an EMBL/GenBank/DDBJ whole genome shotgun (WGS) entry which is preliminary data.</text>
</comment>
<organism evidence="1 2">
    <name type="scientific">Leptospira wolffii</name>
    <dbReference type="NCBI Taxonomy" id="409998"/>
    <lineage>
        <taxon>Bacteria</taxon>
        <taxon>Pseudomonadati</taxon>
        <taxon>Spirochaetota</taxon>
        <taxon>Spirochaetia</taxon>
        <taxon>Leptospirales</taxon>
        <taxon>Leptospiraceae</taxon>
        <taxon>Leptospira</taxon>
    </lineage>
</organism>
<sequence>MIIACLVRCISLSGWVPREEAIPIRNQENTYLKFKVQNYDRSKEAEGNLLFRFYKDNYQTVIEWYDPDPPTILLLPRSIPYSINPSHSYFDKKQDGQHLNLFWQLIVGNRRSDFRFDCEYWIPLPAGKNEFSFMVFDYGGSRRGYLRQKFDLSPNHSIRLSAIPLQLSEDEEIAWKQSKGWPRILFGERVFDLQTTIEPNVPGQEDSKCDPFEGEK</sequence>
<gene>
    <name evidence="1" type="ORF">CH371_12760</name>
</gene>
<accession>A0A2M9ZAX0</accession>
<name>A0A2M9ZAX0_9LEPT</name>
<dbReference type="EMBL" id="NPDT01000005">
    <property type="protein sequence ID" value="PJZ65487.1"/>
    <property type="molecule type" value="Genomic_DNA"/>
</dbReference>
<protein>
    <submittedName>
        <fullName evidence="1">Uncharacterized protein</fullName>
    </submittedName>
</protein>
<proteinExistence type="predicted"/>